<dbReference type="Proteomes" id="UP000003953">
    <property type="component" value="Unassembled WGS sequence"/>
</dbReference>
<organism evidence="1 2">
    <name type="scientific">Helicobacter pullorum MIT 98-5489</name>
    <dbReference type="NCBI Taxonomy" id="537972"/>
    <lineage>
        <taxon>Bacteria</taxon>
        <taxon>Pseudomonadati</taxon>
        <taxon>Campylobacterota</taxon>
        <taxon>Epsilonproteobacteria</taxon>
        <taxon>Campylobacterales</taxon>
        <taxon>Helicobacteraceae</taxon>
        <taxon>Helicobacter</taxon>
    </lineage>
</organism>
<proteinExistence type="predicted"/>
<dbReference type="AlphaFoldDB" id="C5EXJ9"/>
<keyword evidence="2" id="KW-1185">Reference proteome</keyword>
<accession>C5EXJ9</accession>
<dbReference type="HOGENOM" id="CLU_3184484_0_0_7"/>
<sequence length="46" mass="5759">MEYKANSIPYLIIKFSTHLLNKINSFWSRIPKLFYFYFYKEVYARN</sequence>
<gene>
    <name evidence="1" type="ORF">HPMG_00467</name>
</gene>
<evidence type="ECO:0000313" key="1">
    <source>
        <dbReference type="EMBL" id="EEQ63010.1"/>
    </source>
</evidence>
<protein>
    <submittedName>
        <fullName evidence="1">Uncharacterized protein</fullName>
    </submittedName>
</protein>
<name>C5EXJ9_9HELI</name>
<reference evidence="2" key="1">
    <citation type="journal article" date="2014" name="Genome Announc.">
        <title>Draft genome sequences of six enterohepatic helicobacter species isolated from humans and one from rhesus macaques.</title>
        <authorList>
            <person name="Shen Z."/>
            <person name="Sheh A."/>
            <person name="Young S.K."/>
            <person name="Abouelliel A."/>
            <person name="Ward D.V."/>
            <person name="Earl A.M."/>
            <person name="Fox J.G."/>
        </authorList>
    </citation>
    <scope>NUCLEOTIDE SEQUENCE [LARGE SCALE GENOMIC DNA]</scope>
    <source>
        <strain evidence="2">MIT 98-5489</strain>
    </source>
</reference>
<dbReference type="EMBL" id="DS990441">
    <property type="protein sequence ID" value="EEQ63010.1"/>
    <property type="molecule type" value="Genomic_DNA"/>
</dbReference>
<evidence type="ECO:0000313" key="2">
    <source>
        <dbReference type="Proteomes" id="UP000003953"/>
    </source>
</evidence>